<protein>
    <submittedName>
        <fullName evidence="1">Uncharacterized protein</fullName>
    </submittedName>
</protein>
<evidence type="ECO:0000313" key="2">
    <source>
        <dbReference type="Proteomes" id="UP000017836"/>
    </source>
</evidence>
<dbReference type="Gramene" id="ERN18620">
    <property type="protein sequence ID" value="ERN18620"/>
    <property type="gene ID" value="AMTR_s00065p00163400"/>
</dbReference>
<dbReference type="EMBL" id="KI392088">
    <property type="protein sequence ID" value="ERN18620.1"/>
    <property type="molecule type" value="Genomic_DNA"/>
</dbReference>
<proteinExistence type="predicted"/>
<evidence type="ECO:0000313" key="1">
    <source>
        <dbReference type="EMBL" id="ERN18620.1"/>
    </source>
</evidence>
<keyword evidence="2" id="KW-1185">Reference proteome</keyword>
<sequence>MDSFTFPQDIISSSLPKAELPDGTNMFQSRGFVLSPRLHQGAMAAYKHFSACSTDLFVA</sequence>
<dbReference type="AlphaFoldDB" id="U5D8T9"/>
<organism evidence="1 2">
    <name type="scientific">Amborella trichopoda</name>
    <dbReference type="NCBI Taxonomy" id="13333"/>
    <lineage>
        <taxon>Eukaryota</taxon>
        <taxon>Viridiplantae</taxon>
        <taxon>Streptophyta</taxon>
        <taxon>Embryophyta</taxon>
        <taxon>Tracheophyta</taxon>
        <taxon>Spermatophyta</taxon>
        <taxon>Magnoliopsida</taxon>
        <taxon>Amborellales</taxon>
        <taxon>Amborellaceae</taxon>
        <taxon>Amborella</taxon>
    </lineage>
</organism>
<name>U5D8T9_AMBTC</name>
<dbReference type="Proteomes" id="UP000017836">
    <property type="component" value="Unassembled WGS sequence"/>
</dbReference>
<reference evidence="2" key="1">
    <citation type="journal article" date="2013" name="Science">
        <title>The Amborella genome and the evolution of flowering plants.</title>
        <authorList>
            <consortium name="Amborella Genome Project"/>
        </authorList>
    </citation>
    <scope>NUCLEOTIDE SEQUENCE [LARGE SCALE GENOMIC DNA]</scope>
</reference>
<gene>
    <name evidence="1" type="ORF">AMTR_s00065p00163400</name>
</gene>
<dbReference type="HOGENOM" id="CLU_2963916_0_0_1"/>
<accession>U5D8T9</accession>